<gene>
    <name evidence="18" type="ORF">CRM22_003041</name>
</gene>
<dbReference type="EC" id="2.5.1.18" evidence="5"/>
<protein>
    <recommendedName>
        <fullName evidence="15">Microsomal glutathione S-transferase 1</fullName>
        <ecNumber evidence="5">2.5.1.18</ecNumber>
    </recommendedName>
</protein>
<comment type="subunit">
    <text evidence="14">Homotrimer; The trimer binds only one molecule of glutathione.</text>
</comment>
<dbReference type="AlphaFoldDB" id="A0A4S2M9D8"/>
<evidence type="ECO:0000256" key="5">
    <source>
        <dbReference type="ARBA" id="ARBA00012452"/>
    </source>
</evidence>
<feature type="transmembrane region" description="Helical" evidence="17">
    <location>
        <begin position="111"/>
        <end position="131"/>
    </location>
</feature>
<dbReference type="STRING" id="147828.A0A4S2M9D8"/>
<evidence type="ECO:0000256" key="1">
    <source>
        <dbReference type="ARBA" id="ARBA00003701"/>
    </source>
</evidence>
<dbReference type="PANTHER" id="PTHR10689:SF6">
    <property type="entry name" value="MICROSOMAL GLUTATHIONE S-TRANSFERASE 1"/>
    <property type="match status" value="1"/>
</dbReference>
<evidence type="ECO:0000313" key="19">
    <source>
        <dbReference type="Proteomes" id="UP000308267"/>
    </source>
</evidence>
<evidence type="ECO:0000256" key="9">
    <source>
        <dbReference type="ARBA" id="ARBA00022824"/>
    </source>
</evidence>
<evidence type="ECO:0000313" key="18">
    <source>
        <dbReference type="EMBL" id="TGZ70728.1"/>
    </source>
</evidence>
<keyword evidence="9" id="KW-0256">Endoplasmic reticulum</keyword>
<comment type="similarity">
    <text evidence="4">Belongs to the MAPEG family.</text>
</comment>
<dbReference type="EMBL" id="SJOL01005178">
    <property type="protein sequence ID" value="TGZ70728.1"/>
    <property type="molecule type" value="Genomic_DNA"/>
</dbReference>
<evidence type="ECO:0000256" key="8">
    <source>
        <dbReference type="ARBA" id="ARBA00022787"/>
    </source>
</evidence>
<comment type="catalytic activity">
    <reaction evidence="16">
        <text>RX + glutathione = an S-substituted glutathione + a halide anion + H(+)</text>
        <dbReference type="Rhea" id="RHEA:16437"/>
        <dbReference type="ChEBI" id="CHEBI:15378"/>
        <dbReference type="ChEBI" id="CHEBI:16042"/>
        <dbReference type="ChEBI" id="CHEBI:17792"/>
        <dbReference type="ChEBI" id="CHEBI:57925"/>
        <dbReference type="ChEBI" id="CHEBI:90779"/>
        <dbReference type="EC" id="2.5.1.18"/>
    </reaction>
    <physiologicalReaction direction="left-to-right" evidence="16">
        <dbReference type="Rhea" id="RHEA:16438"/>
    </physiologicalReaction>
</comment>
<evidence type="ECO:0000256" key="2">
    <source>
        <dbReference type="ARBA" id="ARBA00004294"/>
    </source>
</evidence>
<evidence type="ECO:0000256" key="13">
    <source>
        <dbReference type="ARBA" id="ARBA00023136"/>
    </source>
</evidence>
<evidence type="ECO:0000256" key="6">
    <source>
        <dbReference type="ARBA" id="ARBA00022679"/>
    </source>
</evidence>
<keyword evidence="13 17" id="KW-0472">Membrane</keyword>
<dbReference type="GO" id="GO:0005789">
    <property type="term" value="C:endoplasmic reticulum membrane"/>
    <property type="evidence" value="ECO:0007669"/>
    <property type="project" value="UniProtKB-SubCell"/>
</dbReference>
<sequence>MSLGELERVFAFYSSVLLFKTLFLTGLTIYKRFQHQAFCKGPANAEVEAVRRCHLNDIENLVPFLALGAWYCGISPSRSSALWHFRIFALARLLHTPAYLLTEGRFPRGPIALAGIAVNVSMALQCMAYFWN</sequence>
<dbReference type="InterPro" id="IPR023352">
    <property type="entry name" value="MAPEG-like_dom_sf"/>
</dbReference>
<dbReference type="GO" id="GO:0004364">
    <property type="term" value="F:glutathione transferase activity"/>
    <property type="evidence" value="ECO:0007669"/>
    <property type="project" value="UniProtKB-EC"/>
</dbReference>
<evidence type="ECO:0000256" key="12">
    <source>
        <dbReference type="ARBA" id="ARBA00023128"/>
    </source>
</evidence>
<evidence type="ECO:0000256" key="17">
    <source>
        <dbReference type="SAM" id="Phobius"/>
    </source>
</evidence>
<dbReference type="InterPro" id="IPR001129">
    <property type="entry name" value="Membr-assoc_MAPEG"/>
</dbReference>
<feature type="transmembrane region" description="Helical" evidence="17">
    <location>
        <begin position="12"/>
        <end position="30"/>
    </location>
</feature>
<dbReference type="SUPFAM" id="SSF161084">
    <property type="entry name" value="MAPEG domain-like"/>
    <property type="match status" value="1"/>
</dbReference>
<evidence type="ECO:0000256" key="4">
    <source>
        <dbReference type="ARBA" id="ARBA00010459"/>
    </source>
</evidence>
<evidence type="ECO:0000256" key="16">
    <source>
        <dbReference type="ARBA" id="ARBA00049385"/>
    </source>
</evidence>
<dbReference type="OrthoDB" id="193139at2759"/>
<comment type="caution">
    <text evidence="18">The sequence shown here is derived from an EMBL/GenBank/DDBJ whole genome shotgun (WGS) entry which is preliminary data.</text>
</comment>
<dbReference type="Pfam" id="PF01124">
    <property type="entry name" value="MAPEG"/>
    <property type="match status" value="1"/>
</dbReference>
<evidence type="ECO:0000256" key="15">
    <source>
        <dbReference type="ARBA" id="ARBA00039397"/>
    </source>
</evidence>
<organism evidence="18 19">
    <name type="scientific">Opisthorchis felineus</name>
    <dbReference type="NCBI Taxonomy" id="147828"/>
    <lineage>
        <taxon>Eukaryota</taxon>
        <taxon>Metazoa</taxon>
        <taxon>Spiralia</taxon>
        <taxon>Lophotrochozoa</taxon>
        <taxon>Platyhelminthes</taxon>
        <taxon>Trematoda</taxon>
        <taxon>Digenea</taxon>
        <taxon>Opisthorchiida</taxon>
        <taxon>Opisthorchiata</taxon>
        <taxon>Opisthorchiidae</taxon>
        <taxon>Opisthorchis</taxon>
    </lineage>
</organism>
<name>A0A4S2M9D8_OPIFE</name>
<keyword evidence="19" id="KW-1185">Reference proteome</keyword>
<dbReference type="PANTHER" id="PTHR10689">
    <property type="entry name" value="MICROSOMAL GLUTATHIONE S-TRANSFERASE 1"/>
    <property type="match status" value="1"/>
</dbReference>
<comment type="subcellular location">
    <subcellularLocation>
        <location evidence="3">Endoplasmic reticulum membrane</location>
        <topology evidence="3">Multi-pass membrane protein</topology>
    </subcellularLocation>
    <subcellularLocation>
        <location evidence="2">Mitochondrion outer membrane</location>
    </subcellularLocation>
</comment>
<evidence type="ECO:0000256" key="10">
    <source>
        <dbReference type="ARBA" id="ARBA00022989"/>
    </source>
</evidence>
<keyword evidence="8" id="KW-1000">Mitochondrion outer membrane</keyword>
<proteinExistence type="inferred from homology"/>
<keyword evidence="11" id="KW-0007">Acetylation</keyword>
<dbReference type="Proteomes" id="UP000308267">
    <property type="component" value="Unassembled WGS sequence"/>
</dbReference>
<accession>A0A4S2M9D8</accession>
<dbReference type="Gene3D" id="1.20.120.550">
    <property type="entry name" value="Membrane associated eicosanoid/glutathione metabolism-like domain"/>
    <property type="match status" value="1"/>
</dbReference>
<evidence type="ECO:0000256" key="3">
    <source>
        <dbReference type="ARBA" id="ARBA00004477"/>
    </source>
</evidence>
<keyword evidence="6" id="KW-0808">Transferase</keyword>
<evidence type="ECO:0000256" key="7">
    <source>
        <dbReference type="ARBA" id="ARBA00022692"/>
    </source>
</evidence>
<dbReference type="InterPro" id="IPR040162">
    <property type="entry name" value="MGST1-like"/>
</dbReference>
<keyword evidence="10 17" id="KW-1133">Transmembrane helix</keyword>
<keyword evidence="12" id="KW-0496">Mitochondrion</keyword>
<evidence type="ECO:0000256" key="11">
    <source>
        <dbReference type="ARBA" id="ARBA00022990"/>
    </source>
</evidence>
<dbReference type="GO" id="GO:0005741">
    <property type="term" value="C:mitochondrial outer membrane"/>
    <property type="evidence" value="ECO:0007669"/>
    <property type="project" value="UniProtKB-SubCell"/>
</dbReference>
<dbReference type="EMBL" id="SJOL01005178">
    <property type="protein sequence ID" value="TGZ70727.1"/>
    <property type="molecule type" value="Genomic_DNA"/>
</dbReference>
<comment type="function">
    <text evidence="1">Conjugation of reduced glutathione to a wide number of exogenous and endogenous hydrophobic electrophiles.</text>
</comment>
<reference evidence="18 19" key="1">
    <citation type="journal article" date="2019" name="BMC Genomics">
        <title>New insights from Opisthorchis felineus genome: update on genomics of the epidemiologically important liver flukes.</title>
        <authorList>
            <person name="Ershov N.I."/>
            <person name="Mordvinov V.A."/>
            <person name="Prokhortchouk E.B."/>
            <person name="Pakharukova M.Y."/>
            <person name="Gunbin K.V."/>
            <person name="Ustyantsev K."/>
            <person name="Genaev M.A."/>
            <person name="Blinov A.G."/>
            <person name="Mazur A."/>
            <person name="Boulygina E."/>
            <person name="Tsygankova S."/>
            <person name="Khrameeva E."/>
            <person name="Chekanov N."/>
            <person name="Fan G."/>
            <person name="Xiao A."/>
            <person name="Zhang H."/>
            <person name="Xu X."/>
            <person name="Yang H."/>
            <person name="Solovyev V."/>
            <person name="Lee S.M."/>
            <person name="Liu X."/>
            <person name="Afonnikov D.A."/>
            <person name="Skryabin K.G."/>
        </authorList>
    </citation>
    <scope>NUCLEOTIDE SEQUENCE [LARGE SCALE GENOMIC DNA]</scope>
    <source>
        <strain evidence="18">AK-0245</strain>
        <tissue evidence="18">Whole organism</tissue>
    </source>
</reference>
<evidence type="ECO:0000256" key="14">
    <source>
        <dbReference type="ARBA" id="ARBA00038540"/>
    </source>
</evidence>
<keyword evidence="7 17" id="KW-0812">Transmembrane</keyword>